<protein>
    <submittedName>
        <fullName evidence="1">Uncharacterized protein</fullName>
    </submittedName>
</protein>
<organism evidence="1 2">
    <name type="scientific">Vitis vinifera</name>
    <name type="common">Grape</name>
    <dbReference type="NCBI Taxonomy" id="29760"/>
    <lineage>
        <taxon>Eukaryota</taxon>
        <taxon>Viridiplantae</taxon>
        <taxon>Streptophyta</taxon>
        <taxon>Embryophyta</taxon>
        <taxon>Tracheophyta</taxon>
        <taxon>Spermatophyta</taxon>
        <taxon>Magnoliopsida</taxon>
        <taxon>eudicotyledons</taxon>
        <taxon>Gunneridae</taxon>
        <taxon>Pentapetalae</taxon>
        <taxon>rosids</taxon>
        <taxon>Vitales</taxon>
        <taxon>Vitaceae</taxon>
        <taxon>Viteae</taxon>
        <taxon>Vitis</taxon>
    </lineage>
</organism>
<reference evidence="1 2" key="1">
    <citation type="journal article" date="2023" name="Hortic Res">
        <title>The complete reference genome for grapevine (Vitis vinifera L.) genetics and breeding.</title>
        <authorList>
            <person name="Shi X."/>
            <person name="Cao S."/>
            <person name="Wang X."/>
            <person name="Huang S."/>
            <person name="Wang Y."/>
            <person name="Liu Z."/>
            <person name="Liu W."/>
            <person name="Leng X."/>
            <person name="Peng Y."/>
            <person name="Wang N."/>
            <person name="Wang Y."/>
            <person name="Ma Z."/>
            <person name="Xu X."/>
            <person name="Zhang F."/>
            <person name="Xue H."/>
            <person name="Zhong H."/>
            <person name="Wang Y."/>
            <person name="Zhang K."/>
            <person name="Velt A."/>
            <person name="Avia K."/>
            <person name="Holtgrawe D."/>
            <person name="Grimplet J."/>
            <person name="Matus J.T."/>
            <person name="Ware D."/>
            <person name="Wu X."/>
            <person name="Wang H."/>
            <person name="Liu C."/>
            <person name="Fang Y."/>
            <person name="Rustenholz C."/>
            <person name="Cheng Z."/>
            <person name="Xiao H."/>
            <person name="Zhou Y."/>
        </authorList>
    </citation>
    <scope>NUCLEOTIDE SEQUENCE [LARGE SCALE GENOMIC DNA]</scope>
    <source>
        <strain evidence="2">cv. Pinot noir / PN40024</strain>
        <tissue evidence="1">Leaf</tissue>
    </source>
</reference>
<evidence type="ECO:0000313" key="2">
    <source>
        <dbReference type="Proteomes" id="UP001227230"/>
    </source>
</evidence>
<proteinExistence type="predicted"/>
<evidence type="ECO:0000313" key="1">
    <source>
        <dbReference type="EMBL" id="WKA13387.1"/>
    </source>
</evidence>
<accession>A0ABY9E0W5</accession>
<sequence>MQRGGATGYHNALGSTIDDDECAKVINGVSAGGDKAVEEYLSSIGKTVEVNDHVEFGGIGGRLDVVLRIVKPRFG</sequence>
<name>A0ABY9E0W5_VITVI</name>
<dbReference type="EMBL" id="CP126666">
    <property type="protein sequence ID" value="WKA13387.1"/>
    <property type="molecule type" value="Genomic_DNA"/>
</dbReference>
<keyword evidence="2" id="KW-1185">Reference proteome</keyword>
<gene>
    <name evidence="1" type="ORF">VitviT2T_030689</name>
</gene>
<dbReference type="Proteomes" id="UP001227230">
    <property type="component" value="Chromosome 19"/>
</dbReference>